<reference evidence="2 3" key="1">
    <citation type="submission" date="2017-04" db="EMBL/GenBank/DDBJ databases">
        <title>Whole genome sequence of Bdellovibrio bacteriovorus strain SSB218315.</title>
        <authorList>
            <person name="Oyedara O."/>
            <person name="Rodriguez-Perez M.A."/>
        </authorList>
    </citation>
    <scope>NUCLEOTIDE SEQUENCE [LARGE SCALE GENOMIC DNA]</scope>
    <source>
        <strain evidence="2 3">SSB218315</strain>
    </source>
</reference>
<dbReference type="AlphaFoldDB" id="A0A1Z3N7W0"/>
<dbReference type="Pfam" id="PF02583">
    <property type="entry name" value="Trns_repr_metal"/>
    <property type="match status" value="1"/>
</dbReference>
<dbReference type="Proteomes" id="UP000197003">
    <property type="component" value="Chromosome"/>
</dbReference>
<evidence type="ECO:0000256" key="1">
    <source>
        <dbReference type="ARBA" id="ARBA00005260"/>
    </source>
</evidence>
<dbReference type="OrthoDB" id="5296645at2"/>
<dbReference type="GO" id="GO:0045892">
    <property type="term" value="P:negative regulation of DNA-templated transcription"/>
    <property type="evidence" value="ECO:0007669"/>
    <property type="project" value="UniProtKB-ARBA"/>
</dbReference>
<evidence type="ECO:0000313" key="3">
    <source>
        <dbReference type="Proteomes" id="UP000197003"/>
    </source>
</evidence>
<sequence>MKKESGQHPDHSGHLKRLNRVRGQLDGIQNMIEERRYCPDIVFQIRAAAKALQAMENEIMRTHVHGCVKTAIKSKDEKEISKKIDEIMNLVSK</sequence>
<dbReference type="InterPro" id="IPR003735">
    <property type="entry name" value="Metal_Tscrpt_repr"/>
</dbReference>
<proteinExistence type="inferred from homology"/>
<protein>
    <recommendedName>
        <fullName evidence="4">Transcriptional regulator</fullName>
    </recommendedName>
</protein>
<dbReference type="Gene3D" id="1.20.58.1000">
    <property type="entry name" value="Metal-sensitive repressor, helix protomer"/>
    <property type="match status" value="1"/>
</dbReference>
<evidence type="ECO:0000313" key="2">
    <source>
        <dbReference type="EMBL" id="ASD63529.1"/>
    </source>
</evidence>
<dbReference type="GO" id="GO:0046872">
    <property type="term" value="F:metal ion binding"/>
    <property type="evidence" value="ECO:0007669"/>
    <property type="project" value="InterPro"/>
</dbReference>
<dbReference type="PANTHER" id="PTHR33677:SF3">
    <property type="entry name" value="COPPER-SENSING TRANSCRIPTIONAL REPRESSOR RICR"/>
    <property type="match status" value="1"/>
</dbReference>
<gene>
    <name evidence="2" type="ORF">B9G79_08065</name>
</gene>
<dbReference type="EMBL" id="CP020946">
    <property type="protein sequence ID" value="ASD63529.1"/>
    <property type="molecule type" value="Genomic_DNA"/>
</dbReference>
<organism evidence="2 3">
    <name type="scientific">Bdellovibrio bacteriovorus</name>
    <dbReference type="NCBI Taxonomy" id="959"/>
    <lineage>
        <taxon>Bacteria</taxon>
        <taxon>Pseudomonadati</taxon>
        <taxon>Bdellovibrionota</taxon>
        <taxon>Bdellovibrionia</taxon>
        <taxon>Bdellovibrionales</taxon>
        <taxon>Pseudobdellovibrionaceae</taxon>
        <taxon>Bdellovibrio</taxon>
    </lineage>
</organism>
<dbReference type="GO" id="GO:0003677">
    <property type="term" value="F:DNA binding"/>
    <property type="evidence" value="ECO:0007669"/>
    <property type="project" value="InterPro"/>
</dbReference>
<evidence type="ECO:0008006" key="4">
    <source>
        <dbReference type="Google" id="ProtNLM"/>
    </source>
</evidence>
<dbReference type="RefSeq" id="WP_088565064.1">
    <property type="nucleotide sequence ID" value="NZ_CP020946.1"/>
</dbReference>
<name>A0A1Z3N7W0_BDEBC</name>
<accession>A0A1Z3N7W0</accession>
<comment type="similarity">
    <text evidence="1">Belongs to the FrmR/RcnR family.</text>
</comment>
<dbReference type="CDD" id="cd10148">
    <property type="entry name" value="CsoR-like_DUF156"/>
    <property type="match status" value="1"/>
</dbReference>
<dbReference type="InterPro" id="IPR038390">
    <property type="entry name" value="Metal_Tscrpt_repr_sf"/>
</dbReference>
<dbReference type="PANTHER" id="PTHR33677">
    <property type="entry name" value="TRANSCRIPTIONAL REPRESSOR FRMR-RELATED"/>
    <property type="match status" value="1"/>
</dbReference>